<dbReference type="Gene3D" id="1.20.5.110">
    <property type="match status" value="1"/>
</dbReference>
<evidence type="ECO:0000256" key="11">
    <source>
        <dbReference type="SAM" id="Phobius"/>
    </source>
</evidence>
<dbReference type="InterPro" id="IPR000727">
    <property type="entry name" value="T_SNARE_dom"/>
</dbReference>
<dbReference type="FunFam" id="1.20.58.90:FF:000004">
    <property type="entry name" value="Syntaxin 10"/>
    <property type="match status" value="1"/>
</dbReference>
<evidence type="ECO:0000313" key="14">
    <source>
        <dbReference type="Proteomes" id="UP000324629"/>
    </source>
</evidence>
<evidence type="ECO:0000313" key="13">
    <source>
        <dbReference type="EMBL" id="KAA3679538.1"/>
    </source>
</evidence>
<dbReference type="SMART" id="SM00397">
    <property type="entry name" value="t_SNARE"/>
    <property type="match status" value="1"/>
</dbReference>
<dbReference type="FunFam" id="1.20.5.110:FF:000006">
    <property type="entry name" value="Syntaxin 6"/>
    <property type="match status" value="1"/>
</dbReference>
<evidence type="ECO:0000256" key="6">
    <source>
        <dbReference type="ARBA" id="ARBA00023034"/>
    </source>
</evidence>
<keyword evidence="6" id="KW-0333">Golgi apparatus</keyword>
<dbReference type="GO" id="GO:0030672">
    <property type="term" value="C:synaptic vesicle membrane"/>
    <property type="evidence" value="ECO:0007669"/>
    <property type="project" value="TreeGrafter"/>
</dbReference>
<keyword evidence="8 11" id="KW-0472">Membrane</keyword>
<dbReference type="Gene3D" id="1.20.58.90">
    <property type="match status" value="1"/>
</dbReference>
<evidence type="ECO:0000256" key="9">
    <source>
        <dbReference type="ARBA" id="ARBA00037801"/>
    </source>
</evidence>
<dbReference type="GO" id="GO:0048193">
    <property type="term" value="P:Golgi vesicle transport"/>
    <property type="evidence" value="ECO:0007669"/>
    <property type="project" value="InterPro"/>
</dbReference>
<keyword evidence="14" id="KW-1185">Reference proteome</keyword>
<dbReference type="PANTHER" id="PTHR19957:SF224">
    <property type="entry name" value="HL02043P"/>
    <property type="match status" value="1"/>
</dbReference>
<comment type="caution">
    <text evidence="13">The sequence shown here is derived from an EMBL/GenBank/DDBJ whole genome shotgun (WGS) entry which is preliminary data.</text>
</comment>
<evidence type="ECO:0000256" key="8">
    <source>
        <dbReference type="ARBA" id="ARBA00023136"/>
    </source>
</evidence>
<dbReference type="GO" id="GO:0005829">
    <property type="term" value="C:cytosol"/>
    <property type="evidence" value="ECO:0007669"/>
    <property type="project" value="GOC"/>
</dbReference>
<proteinExistence type="inferred from homology"/>
<evidence type="ECO:0000256" key="4">
    <source>
        <dbReference type="ARBA" id="ARBA00022927"/>
    </source>
</evidence>
<feature type="domain" description="T-SNARE coiled-coil homology" evidence="12">
    <location>
        <begin position="194"/>
        <end position="256"/>
    </location>
</feature>
<dbReference type="GO" id="GO:0005484">
    <property type="term" value="F:SNAP receptor activity"/>
    <property type="evidence" value="ECO:0007669"/>
    <property type="project" value="TreeGrafter"/>
</dbReference>
<evidence type="ECO:0000256" key="3">
    <source>
        <dbReference type="ARBA" id="ARBA00022692"/>
    </source>
</evidence>
<dbReference type="Pfam" id="PF05739">
    <property type="entry name" value="SNARE"/>
    <property type="match status" value="1"/>
</dbReference>
<dbReference type="GO" id="GO:0031201">
    <property type="term" value="C:SNARE complex"/>
    <property type="evidence" value="ECO:0007669"/>
    <property type="project" value="TreeGrafter"/>
</dbReference>
<dbReference type="CDD" id="cd21443">
    <property type="entry name" value="SNARE_NTD_STX6_STX10"/>
    <property type="match status" value="1"/>
</dbReference>
<name>A0A5J4NWT6_9TREM</name>
<evidence type="ECO:0000256" key="5">
    <source>
        <dbReference type="ARBA" id="ARBA00022989"/>
    </source>
</evidence>
<dbReference type="GO" id="GO:0000149">
    <property type="term" value="F:SNARE binding"/>
    <property type="evidence" value="ECO:0007669"/>
    <property type="project" value="TreeGrafter"/>
</dbReference>
<dbReference type="InterPro" id="IPR010989">
    <property type="entry name" value="SNARE"/>
</dbReference>
<dbReference type="InterPro" id="IPR045242">
    <property type="entry name" value="Syntaxin"/>
</dbReference>
<feature type="transmembrane region" description="Helical" evidence="11">
    <location>
        <begin position="266"/>
        <end position="285"/>
    </location>
</feature>
<keyword evidence="4" id="KW-0653">Protein transport</keyword>
<dbReference type="GO" id="GO:0006886">
    <property type="term" value="P:intracellular protein transport"/>
    <property type="evidence" value="ECO:0007669"/>
    <property type="project" value="TreeGrafter"/>
</dbReference>
<keyword evidence="3 11" id="KW-0812">Transmembrane</keyword>
<dbReference type="Pfam" id="PF09177">
    <property type="entry name" value="STX6_10_61_N"/>
    <property type="match status" value="1"/>
</dbReference>
<keyword evidence="2" id="KW-0813">Transport</keyword>
<dbReference type="GO" id="GO:0005794">
    <property type="term" value="C:Golgi apparatus"/>
    <property type="evidence" value="ECO:0007669"/>
    <property type="project" value="UniProtKB-SubCell"/>
</dbReference>
<dbReference type="GO" id="GO:0006906">
    <property type="term" value="P:vesicle fusion"/>
    <property type="evidence" value="ECO:0007669"/>
    <property type="project" value="TreeGrafter"/>
</dbReference>
<evidence type="ECO:0000256" key="7">
    <source>
        <dbReference type="ARBA" id="ARBA00023054"/>
    </source>
</evidence>
<comment type="subcellular location">
    <subcellularLocation>
        <location evidence="9">Golgi apparatus</location>
        <location evidence="9">trans-Golgi network membrane</location>
        <topology evidence="9">Single-pass type IV membrane protein</topology>
    </subcellularLocation>
</comment>
<evidence type="ECO:0000259" key="12">
    <source>
        <dbReference type="PROSITE" id="PS50192"/>
    </source>
</evidence>
<dbReference type="Proteomes" id="UP000324629">
    <property type="component" value="Unassembled WGS sequence"/>
</dbReference>
<feature type="non-terminal residue" evidence="13">
    <location>
        <position position="1"/>
    </location>
</feature>
<dbReference type="GO" id="GO:0048278">
    <property type="term" value="P:vesicle docking"/>
    <property type="evidence" value="ECO:0007669"/>
    <property type="project" value="TreeGrafter"/>
</dbReference>
<dbReference type="EMBL" id="QNGE01000708">
    <property type="protein sequence ID" value="KAA3679538.1"/>
    <property type="molecule type" value="Genomic_DNA"/>
</dbReference>
<dbReference type="InterPro" id="IPR015260">
    <property type="entry name" value="Syntaxin-6/10/61_N"/>
</dbReference>
<dbReference type="PROSITE" id="PS50192">
    <property type="entry name" value="T_SNARE"/>
    <property type="match status" value="1"/>
</dbReference>
<keyword evidence="5 11" id="KW-1133">Transmembrane helix</keyword>
<protein>
    <submittedName>
        <fullName evidence="13">Syntaxin 6</fullName>
    </submittedName>
</protein>
<dbReference type="AlphaFoldDB" id="A0A5J4NWT6"/>
<organism evidence="13 14">
    <name type="scientific">Paragonimus westermani</name>
    <dbReference type="NCBI Taxonomy" id="34504"/>
    <lineage>
        <taxon>Eukaryota</taxon>
        <taxon>Metazoa</taxon>
        <taxon>Spiralia</taxon>
        <taxon>Lophotrochozoa</taxon>
        <taxon>Platyhelminthes</taxon>
        <taxon>Trematoda</taxon>
        <taxon>Digenea</taxon>
        <taxon>Plagiorchiida</taxon>
        <taxon>Troglotremata</taxon>
        <taxon>Troglotrematidae</taxon>
        <taxon>Paragonimus</taxon>
    </lineage>
</organism>
<dbReference type="CDD" id="cd15851">
    <property type="entry name" value="SNARE_Syntaxin6"/>
    <property type="match status" value="1"/>
</dbReference>
<reference evidence="13 14" key="1">
    <citation type="journal article" date="2019" name="Gigascience">
        <title>Whole-genome sequence of the oriental lung fluke Paragonimus westermani.</title>
        <authorList>
            <person name="Oey H."/>
            <person name="Zakrzewski M."/>
            <person name="Narain K."/>
            <person name="Devi K.R."/>
            <person name="Agatsuma T."/>
            <person name="Nawaratna S."/>
            <person name="Gobert G.N."/>
            <person name="Jones M.K."/>
            <person name="Ragan M.A."/>
            <person name="McManus D.P."/>
            <person name="Krause L."/>
        </authorList>
    </citation>
    <scope>NUCLEOTIDE SEQUENCE [LARGE SCALE GENOMIC DNA]</scope>
    <source>
        <strain evidence="13 14">IND2009</strain>
    </source>
</reference>
<evidence type="ECO:0000256" key="2">
    <source>
        <dbReference type="ARBA" id="ARBA00022448"/>
    </source>
</evidence>
<comment type="similarity">
    <text evidence="1">Belongs to the syntaxin family.</text>
</comment>
<accession>A0A5J4NWT6</accession>
<gene>
    <name evidence="13" type="ORF">DEA37_0007350</name>
</gene>
<evidence type="ECO:0000256" key="1">
    <source>
        <dbReference type="ARBA" id="ARBA00009063"/>
    </source>
</evidence>
<evidence type="ECO:0000256" key="10">
    <source>
        <dbReference type="SAM" id="MobiDB-lite"/>
    </source>
</evidence>
<sequence>KTSLFGDWPTLSWYCSERPSSVMDYTDPYFVLQDEIKKNLDITKSLYEELAITESSRSALDLSNKLKQVLRTIEWDLEDIQETIGLVVRDPSTFKVTNEDVAARRKFLSDVREVVKNVKTHLENGLISGMHNSTISFSVTVSKSPNNARGLVNGTIPSKGHTNSGTRLQAPASEVKSYRPSVLSVPNDPLSEQKELLRHQDERLDQLGTSISTLKGMSRRIGDELEDQVALLDDFSGEMVHTESRLDAATKRTARLLHLSTDRRQWWAIACLTIILIIILVLLVVL</sequence>
<dbReference type="SUPFAM" id="SSF58038">
    <property type="entry name" value="SNARE fusion complex"/>
    <property type="match status" value="1"/>
</dbReference>
<dbReference type="PANTHER" id="PTHR19957">
    <property type="entry name" value="SYNTAXIN"/>
    <property type="match status" value="1"/>
</dbReference>
<feature type="region of interest" description="Disordered" evidence="10">
    <location>
        <begin position="154"/>
        <end position="173"/>
    </location>
</feature>
<dbReference type="SUPFAM" id="SSF47661">
    <property type="entry name" value="t-snare proteins"/>
    <property type="match status" value="1"/>
</dbReference>
<keyword evidence="7" id="KW-0175">Coiled coil</keyword>
<dbReference type="GO" id="GO:0042147">
    <property type="term" value="P:retrograde transport, endosome to Golgi"/>
    <property type="evidence" value="ECO:0007669"/>
    <property type="project" value="TreeGrafter"/>
</dbReference>